<name>A0ABP8KSM2_9BACT</name>
<reference evidence="2" key="1">
    <citation type="journal article" date="2019" name="Int. J. Syst. Evol. Microbiol.">
        <title>The Global Catalogue of Microorganisms (GCM) 10K type strain sequencing project: providing services to taxonomists for standard genome sequencing and annotation.</title>
        <authorList>
            <consortium name="The Broad Institute Genomics Platform"/>
            <consortium name="The Broad Institute Genome Sequencing Center for Infectious Disease"/>
            <person name="Wu L."/>
            <person name="Ma J."/>
        </authorList>
    </citation>
    <scope>NUCLEOTIDE SEQUENCE [LARGE SCALE GENOMIC DNA]</scope>
    <source>
        <strain evidence="2">JCM 17925</strain>
    </source>
</reference>
<protein>
    <submittedName>
        <fullName evidence="1">DUF3089 domain-containing protein</fullName>
    </submittedName>
</protein>
<proteinExistence type="predicted"/>
<gene>
    <name evidence="1" type="ORF">GCM10023187_42850</name>
</gene>
<dbReference type="InterPro" id="IPR021440">
    <property type="entry name" value="DUF3089"/>
</dbReference>
<dbReference type="Pfam" id="PF11288">
    <property type="entry name" value="DUF3089"/>
    <property type="match status" value="1"/>
</dbReference>
<accession>A0ABP8KSM2</accession>
<sequence length="364" mass="40689">MSLVLAGYSLSVAQRGRLLQRYAEQRFTRDAAPNTGPVPDYSKLTYWAASPDKPDPGDSIPLFLKGEQRTSRADVFFIHPTSYIGDGDENEILNPGSNRRDLFEAMQHTAWNADLTDTAVNRRTDSRAILYQASVFNGSARVFAPRYRQANIKAFFVRDSPSAQKAFDLAYGDIKAAFAYYLAHANQGRPIIIASHSQGTMHAIRLLREFFDGKPLQQQLVCAYLIGYHIPVNTFAHIPVGSAPTATGCFVGWRSYQKGANPRLVAQENGNSVCVNPLTWTTATDWVSREQHAGALLRFNLVVPQSISAGIEPASKILWVTLPDKVGERIGKMENLHTLDYNLFWMDIRHNVKARIDAYLAQQR</sequence>
<organism evidence="1 2">
    <name type="scientific">Nibrella viscosa</name>
    <dbReference type="NCBI Taxonomy" id="1084524"/>
    <lineage>
        <taxon>Bacteria</taxon>
        <taxon>Pseudomonadati</taxon>
        <taxon>Bacteroidota</taxon>
        <taxon>Cytophagia</taxon>
        <taxon>Cytophagales</taxon>
        <taxon>Spirosomataceae</taxon>
        <taxon>Nibrella</taxon>
    </lineage>
</organism>
<dbReference type="EMBL" id="BAABHB010000011">
    <property type="protein sequence ID" value="GAA4413968.1"/>
    <property type="molecule type" value="Genomic_DNA"/>
</dbReference>
<dbReference type="SUPFAM" id="SSF53474">
    <property type="entry name" value="alpha/beta-Hydrolases"/>
    <property type="match status" value="1"/>
</dbReference>
<evidence type="ECO:0000313" key="1">
    <source>
        <dbReference type="EMBL" id="GAA4413968.1"/>
    </source>
</evidence>
<keyword evidence="2" id="KW-1185">Reference proteome</keyword>
<dbReference type="Proteomes" id="UP001500936">
    <property type="component" value="Unassembled WGS sequence"/>
</dbReference>
<evidence type="ECO:0000313" key="2">
    <source>
        <dbReference type="Proteomes" id="UP001500936"/>
    </source>
</evidence>
<dbReference type="InterPro" id="IPR029058">
    <property type="entry name" value="AB_hydrolase_fold"/>
</dbReference>
<comment type="caution">
    <text evidence="1">The sequence shown here is derived from an EMBL/GenBank/DDBJ whole genome shotgun (WGS) entry which is preliminary data.</text>
</comment>